<dbReference type="Gene3D" id="1.20.1250.20">
    <property type="entry name" value="MFS general substrate transporter like domains"/>
    <property type="match status" value="1"/>
</dbReference>
<feature type="region of interest" description="Disordered" evidence="7">
    <location>
        <begin position="136"/>
        <end position="176"/>
    </location>
</feature>
<feature type="transmembrane region" description="Helical" evidence="8">
    <location>
        <begin position="271"/>
        <end position="292"/>
    </location>
</feature>
<keyword evidence="5 8" id="KW-1133">Transmembrane helix</keyword>
<keyword evidence="3" id="KW-0813">Transport</keyword>
<dbReference type="InterPro" id="IPR039309">
    <property type="entry name" value="BT1"/>
</dbReference>
<dbReference type="PANTHER" id="PTHR31585">
    <property type="entry name" value="FOLATE-BIOPTERIN TRANSPORTER 1, CHLOROPLASTIC"/>
    <property type="match status" value="1"/>
</dbReference>
<evidence type="ECO:0000256" key="7">
    <source>
        <dbReference type="SAM" id="MobiDB-lite"/>
    </source>
</evidence>
<gene>
    <name evidence="9" type="ORF">AT9943_LOCUS22197</name>
</gene>
<feature type="transmembrane region" description="Helical" evidence="8">
    <location>
        <begin position="337"/>
        <end position="363"/>
    </location>
</feature>
<comment type="subcellular location">
    <subcellularLocation>
        <location evidence="1">Membrane</location>
        <topology evidence="1">Multi-pass membrane protein</topology>
    </subcellularLocation>
</comment>
<evidence type="ECO:0000256" key="4">
    <source>
        <dbReference type="ARBA" id="ARBA00022692"/>
    </source>
</evidence>
<dbReference type="GO" id="GO:0016020">
    <property type="term" value="C:membrane"/>
    <property type="evidence" value="ECO:0007669"/>
    <property type="project" value="UniProtKB-SubCell"/>
</dbReference>
<dbReference type="InterPro" id="IPR036259">
    <property type="entry name" value="MFS_trans_sf"/>
</dbReference>
<feature type="transmembrane region" description="Helical" evidence="8">
    <location>
        <begin position="209"/>
        <end position="228"/>
    </location>
</feature>
<feature type="compositionally biased region" description="Basic residues" evidence="7">
    <location>
        <begin position="151"/>
        <end position="162"/>
    </location>
</feature>
<comment type="similarity">
    <text evidence="2">Belongs to the major facilitator superfamily. Folate-biopterin transporter (TC 2.A.71) family.</text>
</comment>
<protein>
    <submittedName>
        <fullName evidence="9">(thale cress) hypothetical protein</fullName>
    </submittedName>
</protein>
<dbReference type="SUPFAM" id="SSF103473">
    <property type="entry name" value="MFS general substrate transporter"/>
    <property type="match status" value="1"/>
</dbReference>
<feature type="transmembrane region" description="Helical" evidence="8">
    <location>
        <begin position="68"/>
        <end position="89"/>
    </location>
</feature>
<evidence type="ECO:0000256" key="1">
    <source>
        <dbReference type="ARBA" id="ARBA00004141"/>
    </source>
</evidence>
<accession>A0A7G2FG71</accession>
<reference evidence="9 10" key="1">
    <citation type="submission" date="2020-09" db="EMBL/GenBank/DDBJ databases">
        <authorList>
            <person name="Ashkenazy H."/>
        </authorList>
    </citation>
    <scope>NUCLEOTIDE SEQUENCE [LARGE SCALE GENOMIC DNA]</scope>
    <source>
        <strain evidence="10">cv. Cdm-0</strain>
    </source>
</reference>
<feature type="transmembrane region" description="Helical" evidence="8">
    <location>
        <begin position="304"/>
        <end position="325"/>
    </location>
</feature>
<dbReference type="Pfam" id="PF03092">
    <property type="entry name" value="BT1"/>
    <property type="match status" value="1"/>
</dbReference>
<feature type="compositionally biased region" description="Polar residues" evidence="7">
    <location>
        <begin position="138"/>
        <end position="150"/>
    </location>
</feature>
<evidence type="ECO:0000256" key="3">
    <source>
        <dbReference type="ARBA" id="ARBA00022448"/>
    </source>
</evidence>
<organism evidence="9 10">
    <name type="scientific">Arabidopsis thaliana</name>
    <name type="common">Mouse-ear cress</name>
    <dbReference type="NCBI Taxonomy" id="3702"/>
    <lineage>
        <taxon>Eukaryota</taxon>
        <taxon>Viridiplantae</taxon>
        <taxon>Streptophyta</taxon>
        <taxon>Embryophyta</taxon>
        <taxon>Tracheophyta</taxon>
        <taxon>Spermatophyta</taxon>
        <taxon>Magnoliopsida</taxon>
        <taxon>eudicotyledons</taxon>
        <taxon>Gunneridae</taxon>
        <taxon>Pentapetalae</taxon>
        <taxon>rosids</taxon>
        <taxon>malvids</taxon>
        <taxon>Brassicales</taxon>
        <taxon>Brassicaceae</taxon>
        <taxon>Camelineae</taxon>
        <taxon>Arabidopsis</taxon>
    </lineage>
</organism>
<feature type="compositionally biased region" description="Basic and acidic residues" evidence="7">
    <location>
        <begin position="163"/>
        <end position="174"/>
    </location>
</feature>
<name>A0A7G2FG71_ARATH</name>
<dbReference type="AlphaFoldDB" id="A0A7G2FG71"/>
<evidence type="ECO:0000256" key="8">
    <source>
        <dbReference type="SAM" id="Phobius"/>
    </source>
</evidence>
<feature type="transmembrane region" description="Helical" evidence="8">
    <location>
        <begin position="375"/>
        <end position="395"/>
    </location>
</feature>
<dbReference type="CDD" id="cd17484">
    <property type="entry name" value="MFS_FBT"/>
    <property type="match status" value="1"/>
</dbReference>
<evidence type="ECO:0000256" key="2">
    <source>
        <dbReference type="ARBA" id="ARBA00007015"/>
    </source>
</evidence>
<dbReference type="Proteomes" id="UP000516314">
    <property type="component" value="Chromosome 5"/>
</dbReference>
<evidence type="ECO:0000313" key="10">
    <source>
        <dbReference type="Proteomes" id="UP000516314"/>
    </source>
</evidence>
<dbReference type="PANTHER" id="PTHR31585:SF7">
    <property type="entry name" value="FOLATE-BIOPTERIN TRANSPORTER 4-RELATED"/>
    <property type="match status" value="1"/>
</dbReference>
<keyword evidence="6 8" id="KW-0472">Membrane</keyword>
<dbReference type="InterPro" id="IPR004324">
    <property type="entry name" value="FBT"/>
</dbReference>
<evidence type="ECO:0000313" key="9">
    <source>
        <dbReference type="EMBL" id="CAD5334915.1"/>
    </source>
</evidence>
<dbReference type="NCBIfam" id="TIGR00788">
    <property type="entry name" value="fbt"/>
    <property type="match status" value="1"/>
</dbReference>
<keyword evidence="4 8" id="KW-0812">Transmembrane</keyword>
<evidence type="ECO:0000256" key="5">
    <source>
        <dbReference type="ARBA" id="ARBA00022989"/>
    </source>
</evidence>
<evidence type="ECO:0000256" key="6">
    <source>
        <dbReference type="ARBA" id="ARBA00023136"/>
    </source>
</evidence>
<dbReference type="EMBL" id="LR881470">
    <property type="protein sequence ID" value="CAD5334915.1"/>
    <property type="molecule type" value="Genomic_DNA"/>
</dbReference>
<feature type="transmembrane region" description="Helical" evidence="8">
    <location>
        <begin position="240"/>
        <end position="259"/>
    </location>
</feature>
<sequence>MEHKTIIWNHFRLYTNWREKEDAVFGDIDCALSCAMARSAMADVVIDAMIAEAVRLEKASFAGDLQSVSWFAMAVGGVCGSLLGGYALSNLKIETIFLLFTVLPALQLLSCALVEESPANNEPLPELLDSNEFEEKSLTSNDNYPDTSKSNTRRRKGQKKGKKGDSNGKSETQKKQSKSLASQWFQSLKAATFGLGRAFKQPIILRPMAWFFIAHITVPNLSTVMFYYQTEVLQLDAAFLGTARVVGWLGLMFGTFIYNRYLQDMTLRKSLLFAHIGLSVTILLDMVLVSRANVGYGVSDKTMVLFGSALGDAINQLKFMPFLILSGRLCPPGIEGTLFALFMSINNLGNTVGSFMGAGLASLLGISSGSFDNMFMGLAIQVFCTYIPVLFLFLIPKEATGVSAS</sequence>
<proteinExistence type="inferred from homology"/>